<comment type="similarity">
    <text evidence="3">Belongs to the Nth/MutY family.</text>
</comment>
<dbReference type="PANTHER" id="PTHR42944">
    <property type="entry name" value="ADENINE DNA GLYCOSYLASE"/>
    <property type="match status" value="1"/>
</dbReference>
<dbReference type="GO" id="GO:0051539">
    <property type="term" value="F:4 iron, 4 sulfur cluster binding"/>
    <property type="evidence" value="ECO:0007669"/>
    <property type="project" value="UniProtKB-KW"/>
</dbReference>
<comment type="catalytic activity">
    <reaction evidence="1">
        <text>Hydrolyzes free adenine bases from 7,8-dihydro-8-oxoguanine:adenine mismatched double-stranded DNA, leaving an apurinic site.</text>
        <dbReference type="EC" id="3.2.2.31"/>
    </reaction>
</comment>
<comment type="caution">
    <text evidence="15">The sequence shown here is derived from an EMBL/GenBank/DDBJ whole genome shotgun (WGS) entry which is preliminary data.</text>
</comment>
<dbReference type="InterPro" id="IPR000445">
    <property type="entry name" value="HhH_motif"/>
</dbReference>
<dbReference type="FunFam" id="1.10.340.30:FF:000003">
    <property type="entry name" value="A/G-specific adenine glycosylase"/>
    <property type="match status" value="1"/>
</dbReference>
<evidence type="ECO:0000256" key="1">
    <source>
        <dbReference type="ARBA" id="ARBA00000843"/>
    </source>
</evidence>
<dbReference type="eggNOG" id="COG1194">
    <property type="taxonomic scope" value="Bacteria"/>
</dbReference>
<sequence length="204" mass="21949">MPHPHHEHAGNSSGDTLHEPVCRWYAEHGRDLPWRHPDVTPWGVLVCEVMAQQTPVSRVDPAWRAWLARWPTPAALAADSPGEAVRMWDRLGYPRRALRLHAAATAITLDHGGQVPADVEVLLTLPGIGTYTANAVAAFAYGRRSVVVDTNVRRVLARAVSGAALPAPALTAAETRLAAALVPAQPEPAARWNIAVMELGALVC</sequence>
<dbReference type="PANTHER" id="PTHR42944:SF1">
    <property type="entry name" value="ADENINE DNA GLYCOSYLASE"/>
    <property type="match status" value="1"/>
</dbReference>
<dbReference type="InterPro" id="IPR044298">
    <property type="entry name" value="MIG/MutY"/>
</dbReference>
<keyword evidence="13" id="KW-0326">Glycosidase</keyword>
<dbReference type="InterPro" id="IPR004036">
    <property type="entry name" value="Endonuclease-III-like_CS2"/>
</dbReference>
<evidence type="ECO:0000256" key="12">
    <source>
        <dbReference type="ARBA" id="ARBA00023204"/>
    </source>
</evidence>
<dbReference type="AlphaFoldDB" id="K6WGH4"/>
<evidence type="ECO:0000256" key="7">
    <source>
        <dbReference type="ARBA" id="ARBA00022723"/>
    </source>
</evidence>
<proteinExistence type="inferred from homology"/>
<evidence type="ECO:0000256" key="4">
    <source>
        <dbReference type="ARBA" id="ARBA00012045"/>
    </source>
</evidence>
<organism evidence="15 16">
    <name type="scientific">Kineosphaera limosa NBRC 100340</name>
    <dbReference type="NCBI Taxonomy" id="1184609"/>
    <lineage>
        <taxon>Bacteria</taxon>
        <taxon>Bacillati</taxon>
        <taxon>Actinomycetota</taxon>
        <taxon>Actinomycetes</taxon>
        <taxon>Micrococcales</taxon>
        <taxon>Dermatophilaceae</taxon>
        <taxon>Kineosphaera</taxon>
    </lineage>
</organism>
<evidence type="ECO:0000256" key="8">
    <source>
        <dbReference type="ARBA" id="ARBA00022763"/>
    </source>
</evidence>
<keyword evidence="12" id="KW-0234">DNA repair</keyword>
<dbReference type="Gene3D" id="1.10.340.30">
    <property type="entry name" value="Hypothetical protein, domain 2"/>
    <property type="match status" value="1"/>
</dbReference>
<keyword evidence="11" id="KW-0411">Iron-sulfur</keyword>
<gene>
    <name evidence="15" type="ORF">KILIM_141_00030</name>
</gene>
<evidence type="ECO:0000256" key="9">
    <source>
        <dbReference type="ARBA" id="ARBA00022801"/>
    </source>
</evidence>
<keyword evidence="10" id="KW-0408">Iron</keyword>
<name>K6WGH4_9MICO</name>
<dbReference type="GO" id="GO:0035485">
    <property type="term" value="F:adenine/guanine mispair binding"/>
    <property type="evidence" value="ECO:0007669"/>
    <property type="project" value="TreeGrafter"/>
</dbReference>
<dbReference type="Pfam" id="PF00633">
    <property type="entry name" value="HHH"/>
    <property type="match status" value="1"/>
</dbReference>
<dbReference type="PROSITE" id="PS01155">
    <property type="entry name" value="ENDONUCLEASE_III_2"/>
    <property type="match status" value="1"/>
</dbReference>
<evidence type="ECO:0000256" key="13">
    <source>
        <dbReference type="ARBA" id="ARBA00023295"/>
    </source>
</evidence>
<dbReference type="GO" id="GO:0032357">
    <property type="term" value="F:oxidized purine DNA binding"/>
    <property type="evidence" value="ECO:0007669"/>
    <property type="project" value="TreeGrafter"/>
</dbReference>
<evidence type="ECO:0000256" key="11">
    <source>
        <dbReference type="ARBA" id="ARBA00023014"/>
    </source>
</evidence>
<reference evidence="15 16" key="1">
    <citation type="submission" date="2012-08" db="EMBL/GenBank/DDBJ databases">
        <title>Whole genome shotgun sequence of Kineosphaera limosa NBRC 100340.</title>
        <authorList>
            <person name="Yoshida I."/>
            <person name="Isaki S."/>
            <person name="Hosoyama A."/>
            <person name="Tsuchikane K."/>
            <person name="Katsumata H."/>
            <person name="Ando Y."/>
            <person name="Ohji S."/>
            <person name="Hamada M."/>
            <person name="Tamura T."/>
            <person name="Yamazoe A."/>
            <person name="Yamazaki S."/>
            <person name="Fujita N."/>
        </authorList>
    </citation>
    <scope>NUCLEOTIDE SEQUENCE [LARGE SCALE GENOMIC DNA]</scope>
    <source>
        <strain evidence="15 16">NBRC 100340</strain>
    </source>
</reference>
<evidence type="ECO:0000256" key="3">
    <source>
        <dbReference type="ARBA" id="ARBA00008343"/>
    </source>
</evidence>
<dbReference type="CDD" id="cd00056">
    <property type="entry name" value="ENDO3c"/>
    <property type="match status" value="1"/>
</dbReference>
<keyword evidence="9" id="KW-0378">Hydrolase</keyword>
<feature type="domain" description="HhH-GPD" evidence="14">
    <location>
        <begin position="50"/>
        <end position="202"/>
    </location>
</feature>
<protein>
    <recommendedName>
        <fullName evidence="5">Adenine DNA glycosylase</fullName>
        <ecNumber evidence="4">3.2.2.31</ecNumber>
    </recommendedName>
</protein>
<keyword evidence="7" id="KW-0479">Metal-binding</keyword>
<dbReference type="Pfam" id="PF00730">
    <property type="entry name" value="HhH-GPD"/>
    <property type="match status" value="1"/>
</dbReference>
<evidence type="ECO:0000256" key="6">
    <source>
        <dbReference type="ARBA" id="ARBA00022485"/>
    </source>
</evidence>
<dbReference type="GO" id="GO:0000701">
    <property type="term" value="F:purine-specific mismatch base pair DNA N-glycosylase activity"/>
    <property type="evidence" value="ECO:0007669"/>
    <property type="project" value="UniProtKB-EC"/>
</dbReference>
<dbReference type="Gene3D" id="1.10.1670.10">
    <property type="entry name" value="Helix-hairpin-Helix base-excision DNA repair enzymes (C-terminal)"/>
    <property type="match status" value="1"/>
</dbReference>
<comment type="cofactor">
    <cofactor evidence="2">
        <name>[4Fe-4S] cluster</name>
        <dbReference type="ChEBI" id="CHEBI:49883"/>
    </cofactor>
</comment>
<evidence type="ECO:0000313" key="15">
    <source>
        <dbReference type="EMBL" id="GAB98380.1"/>
    </source>
</evidence>
<dbReference type="GO" id="GO:0006284">
    <property type="term" value="P:base-excision repair"/>
    <property type="evidence" value="ECO:0007669"/>
    <property type="project" value="InterPro"/>
</dbReference>
<keyword evidence="6" id="KW-0004">4Fe-4S</keyword>
<dbReference type="GO" id="GO:0034039">
    <property type="term" value="F:8-oxo-7,8-dihydroguanine DNA N-glycosylase activity"/>
    <property type="evidence" value="ECO:0007669"/>
    <property type="project" value="TreeGrafter"/>
</dbReference>
<accession>K6WGH4</accession>
<dbReference type="SMART" id="SM00478">
    <property type="entry name" value="ENDO3c"/>
    <property type="match status" value="1"/>
</dbReference>
<dbReference type="InterPro" id="IPR023170">
    <property type="entry name" value="HhH_base_excis_C"/>
</dbReference>
<evidence type="ECO:0000256" key="5">
    <source>
        <dbReference type="ARBA" id="ARBA00022023"/>
    </source>
</evidence>
<evidence type="ECO:0000256" key="2">
    <source>
        <dbReference type="ARBA" id="ARBA00001966"/>
    </source>
</evidence>
<dbReference type="Proteomes" id="UP000008366">
    <property type="component" value="Unassembled WGS sequence"/>
</dbReference>
<keyword evidence="16" id="KW-1185">Reference proteome</keyword>
<feature type="non-terminal residue" evidence="15">
    <location>
        <position position="204"/>
    </location>
</feature>
<evidence type="ECO:0000259" key="14">
    <source>
        <dbReference type="SMART" id="SM00478"/>
    </source>
</evidence>
<dbReference type="SUPFAM" id="SSF48150">
    <property type="entry name" value="DNA-glycosylase"/>
    <property type="match status" value="1"/>
</dbReference>
<keyword evidence="8" id="KW-0227">DNA damage</keyword>
<dbReference type="InterPro" id="IPR011257">
    <property type="entry name" value="DNA_glycosylase"/>
</dbReference>
<dbReference type="EMBL" id="BAHD01000141">
    <property type="protein sequence ID" value="GAB98380.1"/>
    <property type="molecule type" value="Genomic_DNA"/>
</dbReference>
<dbReference type="STRING" id="1184609.KILIM_141_00030"/>
<dbReference type="GO" id="GO:0046872">
    <property type="term" value="F:metal ion binding"/>
    <property type="evidence" value="ECO:0007669"/>
    <property type="project" value="UniProtKB-KW"/>
</dbReference>
<dbReference type="EC" id="3.2.2.31" evidence="4"/>
<dbReference type="GO" id="GO:0006298">
    <property type="term" value="P:mismatch repair"/>
    <property type="evidence" value="ECO:0007669"/>
    <property type="project" value="TreeGrafter"/>
</dbReference>
<dbReference type="InterPro" id="IPR003265">
    <property type="entry name" value="HhH-GPD_domain"/>
</dbReference>
<evidence type="ECO:0000313" key="16">
    <source>
        <dbReference type="Proteomes" id="UP000008366"/>
    </source>
</evidence>
<evidence type="ECO:0000256" key="10">
    <source>
        <dbReference type="ARBA" id="ARBA00023004"/>
    </source>
</evidence>